<reference evidence="7 8" key="1">
    <citation type="submission" date="2019-01" db="EMBL/GenBank/DDBJ databases">
        <authorList>
            <consortium name="Pathogen Informatics"/>
        </authorList>
    </citation>
    <scope>NUCLEOTIDE SEQUENCE [LARGE SCALE GENOMIC DNA]</scope>
    <source>
        <strain evidence="7 8">NCTC10118</strain>
    </source>
</reference>
<evidence type="ECO:0000256" key="1">
    <source>
        <dbReference type="ARBA" id="ARBA00011073"/>
    </source>
</evidence>
<dbReference type="Gene3D" id="3.40.50.200">
    <property type="entry name" value="Peptidase S8/S53 domain"/>
    <property type="match status" value="1"/>
</dbReference>
<dbReference type="InterPro" id="IPR023828">
    <property type="entry name" value="Peptidase_S8_Ser-AS"/>
</dbReference>
<accession>A0A449ACK2</accession>
<gene>
    <name evidence="7" type="ORF">NCTC10118_00094</name>
</gene>
<dbReference type="InterPro" id="IPR000209">
    <property type="entry name" value="Peptidase_S8/S53_dom"/>
</dbReference>
<comment type="caution">
    <text evidence="5">Lacks conserved residue(s) required for the propagation of feature annotation.</text>
</comment>
<evidence type="ECO:0000313" key="7">
    <source>
        <dbReference type="EMBL" id="VEU62668.1"/>
    </source>
</evidence>
<evidence type="ECO:0000256" key="5">
    <source>
        <dbReference type="PROSITE-ProRule" id="PRU01240"/>
    </source>
</evidence>
<proteinExistence type="inferred from homology"/>
<evidence type="ECO:0000256" key="3">
    <source>
        <dbReference type="ARBA" id="ARBA00022801"/>
    </source>
</evidence>
<protein>
    <submittedName>
        <fullName evidence="7">Subtilase family</fullName>
    </submittedName>
</protein>
<dbReference type="PANTHER" id="PTHR43806:SF11">
    <property type="entry name" value="CEREVISIN-RELATED"/>
    <property type="match status" value="1"/>
</dbReference>
<dbReference type="SUPFAM" id="SSF52743">
    <property type="entry name" value="Subtilisin-like"/>
    <property type="match status" value="1"/>
</dbReference>
<name>A0A449ACK2_9BACT</name>
<keyword evidence="4" id="KW-0720">Serine protease</keyword>
<dbReference type="Pfam" id="PF00082">
    <property type="entry name" value="Peptidase_S8"/>
    <property type="match status" value="1"/>
</dbReference>
<dbReference type="InterPro" id="IPR050131">
    <property type="entry name" value="Peptidase_S8_subtilisin-like"/>
</dbReference>
<dbReference type="OrthoDB" id="9792152at2"/>
<comment type="similarity">
    <text evidence="1 5">Belongs to the peptidase S8 family.</text>
</comment>
<dbReference type="EMBL" id="LR214972">
    <property type="protein sequence ID" value="VEU62668.1"/>
    <property type="molecule type" value="Genomic_DNA"/>
</dbReference>
<dbReference type="AlphaFoldDB" id="A0A449ACK2"/>
<organism evidence="7 8">
    <name type="scientific">Mycoplasmopsis bovirhinis</name>
    <dbReference type="NCBI Taxonomy" id="29553"/>
    <lineage>
        <taxon>Bacteria</taxon>
        <taxon>Bacillati</taxon>
        <taxon>Mycoplasmatota</taxon>
        <taxon>Mycoplasmoidales</taxon>
        <taxon>Metamycoplasmataceae</taxon>
        <taxon>Mycoplasmopsis</taxon>
    </lineage>
</organism>
<dbReference type="PANTHER" id="PTHR43806">
    <property type="entry name" value="PEPTIDASE S8"/>
    <property type="match status" value="1"/>
</dbReference>
<dbReference type="GO" id="GO:0006508">
    <property type="term" value="P:proteolysis"/>
    <property type="evidence" value="ECO:0007669"/>
    <property type="project" value="UniProtKB-KW"/>
</dbReference>
<feature type="domain" description="Peptidase S8/S53" evidence="6">
    <location>
        <begin position="112"/>
        <end position="417"/>
    </location>
</feature>
<sequence length="607" mass="69666">MLNPGIKIQNEEFIIKFNNDFINKINKKNLIYKSFEKLSTMPIVWFYFENERDRQNFVAEIKDWNEIFKLIIFENKKILQFPHQIGNLSDSDSGAGALQISSHYPGAKIDLNHYLFKSSFSHNSSIVNAEDYLDNPYVNKIGILEVWAHKFDEKFKHYFKNGIEINNLDIPGTEAWKTHSTNVSLITGGKYGIDKSSKIYLHTFTHLDSKWMRTIEKMVKDEGIRVINHSYGLSLYLTDKNGKKYISPKYLKGYSENSYFLDYISRKYGVINVFGASNDGKDENHLITGTQLSFNSVVVGALSNSASYSGLKSNKVAEYSNYRLSKEFENISKPLVVAPGKIYTTVYGEYRYAAGTSYAAPIVTGLISNLMKYKEDIRNSNNRVPIVKAILSASAVSPKLQNLTYKTSGYEQKYGSGTVDFKEMLQAANNYKVKTLNSNSSNNTILTSDEIKLTKGQTIKISSSWTFNAGLLKERVINPLLIDDRNWWNDVYNTTPKYRTKDLVAEARKWGNQHENELWLKKEEMLNRQSNKWFTDYDLFLEQKNSNGDWITVKRVSTILTNDELIEHKADVAGTYRYKILKFSSNSFDNSVDDIVAVTHVVRNENE</sequence>
<dbReference type="PROSITE" id="PS00138">
    <property type="entry name" value="SUBTILASE_SER"/>
    <property type="match status" value="1"/>
</dbReference>
<dbReference type="InterPro" id="IPR036852">
    <property type="entry name" value="Peptidase_S8/S53_dom_sf"/>
</dbReference>
<dbReference type="GO" id="GO:0004252">
    <property type="term" value="F:serine-type endopeptidase activity"/>
    <property type="evidence" value="ECO:0007669"/>
    <property type="project" value="InterPro"/>
</dbReference>
<dbReference type="Proteomes" id="UP000289952">
    <property type="component" value="Chromosome"/>
</dbReference>
<dbReference type="RefSeq" id="WP_129620938.1">
    <property type="nucleotide sequence ID" value="NZ_LR214972.1"/>
</dbReference>
<evidence type="ECO:0000256" key="2">
    <source>
        <dbReference type="ARBA" id="ARBA00022670"/>
    </source>
</evidence>
<evidence type="ECO:0000256" key="4">
    <source>
        <dbReference type="ARBA" id="ARBA00022825"/>
    </source>
</evidence>
<evidence type="ECO:0000313" key="8">
    <source>
        <dbReference type="Proteomes" id="UP000289952"/>
    </source>
</evidence>
<evidence type="ECO:0000259" key="6">
    <source>
        <dbReference type="Pfam" id="PF00082"/>
    </source>
</evidence>
<keyword evidence="3" id="KW-0378">Hydrolase</keyword>
<dbReference type="PROSITE" id="PS51892">
    <property type="entry name" value="SUBTILASE"/>
    <property type="match status" value="1"/>
</dbReference>
<keyword evidence="2" id="KW-0645">Protease</keyword>
<keyword evidence="8" id="KW-1185">Reference proteome</keyword>